<dbReference type="InterPro" id="IPR016105">
    <property type="entry name" value="Pyr-dep_his/arg-deCO2ase_sand"/>
</dbReference>
<feature type="chain" id="PRO_5023542052" description="Pyruvoyl-dependent arginine decarboxylase subunit beta" evidence="6">
    <location>
        <begin position="1"/>
        <end position="43"/>
    </location>
</feature>
<comment type="catalytic activity">
    <reaction evidence="5 6">
        <text>L-arginine + H(+) = agmatine + CO2</text>
        <dbReference type="Rhea" id="RHEA:17641"/>
        <dbReference type="ChEBI" id="CHEBI:15378"/>
        <dbReference type="ChEBI" id="CHEBI:16526"/>
        <dbReference type="ChEBI" id="CHEBI:32682"/>
        <dbReference type="ChEBI" id="CHEBI:58145"/>
        <dbReference type="EC" id="4.1.1.19"/>
    </reaction>
</comment>
<evidence type="ECO:0000256" key="2">
    <source>
        <dbReference type="ARBA" id="ARBA00022793"/>
    </source>
</evidence>
<keyword evidence="3 6" id="KW-0456">Lyase</keyword>
<dbReference type="SUPFAM" id="SSF56271">
    <property type="entry name" value="Pyruvoyl-dependent histidine and arginine decarboxylases"/>
    <property type="match status" value="1"/>
</dbReference>
<dbReference type="EMBL" id="KF900757">
    <property type="protein sequence ID" value="AIF06021.1"/>
    <property type="molecule type" value="Genomic_DNA"/>
</dbReference>
<organism evidence="7">
    <name type="scientific">uncultured marine thaumarchaeote KM3_18_D11</name>
    <dbReference type="NCBI Taxonomy" id="1456075"/>
    <lineage>
        <taxon>Archaea</taxon>
        <taxon>Nitrososphaerota</taxon>
        <taxon>environmental samples</taxon>
    </lineage>
</organism>
<dbReference type="HAMAP" id="MF_01404">
    <property type="entry name" value="PvlArgDC"/>
    <property type="match status" value="1"/>
</dbReference>
<gene>
    <name evidence="6 7" type="primary">pdaD</name>
</gene>
<accession>A0A075GPZ7</accession>
<dbReference type="AlphaFoldDB" id="A0A075GPZ7"/>
<dbReference type="SFLD" id="SFLDG01170">
    <property type="entry name" value="Pyruvoyl-dependent_arginine_de"/>
    <property type="match status" value="1"/>
</dbReference>
<dbReference type="SFLD" id="SFLDS00055">
    <property type="entry name" value="Pyruvoyl-Dependent_Histidine/A"/>
    <property type="match status" value="1"/>
</dbReference>
<reference evidence="7" key="1">
    <citation type="journal article" date="2014" name="Genome Biol. Evol.">
        <title>Pangenome evidence for extensive interdomain horizontal transfer affecting lineage core and shell genes in uncultured planktonic thaumarchaeota and euryarchaeota.</title>
        <authorList>
            <person name="Deschamps P."/>
            <person name="Zivanovic Y."/>
            <person name="Moreira D."/>
            <person name="Rodriguez-Valera F."/>
            <person name="Lopez-Garcia P."/>
        </authorList>
    </citation>
    <scope>NUCLEOTIDE SEQUENCE</scope>
</reference>
<proteinExistence type="inferred from homology"/>
<dbReference type="GO" id="GO:0006527">
    <property type="term" value="P:L-arginine catabolic process"/>
    <property type="evidence" value="ECO:0007669"/>
    <property type="project" value="InterPro"/>
</dbReference>
<evidence type="ECO:0000256" key="3">
    <source>
        <dbReference type="ARBA" id="ARBA00023239"/>
    </source>
</evidence>
<evidence type="ECO:0000256" key="5">
    <source>
        <dbReference type="ARBA" id="ARBA00049309"/>
    </source>
</evidence>
<dbReference type="EC" id="4.1.1.19" evidence="6"/>
<dbReference type="InterPro" id="IPR016104">
    <property type="entry name" value="Pyr-dep_his/arg-deCO2ase"/>
</dbReference>
<keyword evidence="4 6" id="KW-0670">Pyruvate</keyword>
<dbReference type="PANTHER" id="PTHR40438">
    <property type="entry name" value="PYRUVOYL-DEPENDENT ARGININE DECARBOXYLASE"/>
    <property type="match status" value="1"/>
</dbReference>
<feature type="chain" id="PRO_5023542051" description="Pyruvoyl-dependent arginine decarboxylase subunit alpha" evidence="6">
    <location>
        <begin position="44"/>
        <end position="183"/>
    </location>
</feature>
<keyword evidence="2 6" id="KW-0210">Decarboxylase</keyword>
<dbReference type="PIRSF" id="PIRSF005216">
    <property type="entry name" value="Pyruvoyl-dep_arg_deCO2ase"/>
    <property type="match status" value="1"/>
</dbReference>
<evidence type="ECO:0000313" key="7">
    <source>
        <dbReference type="EMBL" id="AIF06021.1"/>
    </source>
</evidence>
<dbReference type="Pfam" id="PF01862">
    <property type="entry name" value="PvlArgDC"/>
    <property type="match status" value="1"/>
</dbReference>
<comment type="similarity">
    <text evidence="1 6">Belongs to the PdaD family.</text>
</comment>
<feature type="site" description="Cleavage (non-hydrolytic)" evidence="6">
    <location>
        <begin position="43"/>
        <end position="44"/>
    </location>
</feature>
<dbReference type="GO" id="GO:0008792">
    <property type="term" value="F:arginine decarboxylase activity"/>
    <property type="evidence" value="ECO:0007669"/>
    <property type="project" value="UniProtKB-UniRule"/>
</dbReference>
<evidence type="ECO:0000256" key="4">
    <source>
        <dbReference type="ARBA" id="ARBA00023317"/>
    </source>
</evidence>
<sequence length="183" mass="20323">MLDLVAKTLFLTKGIGVHEDKLTSFEYALRDAGISGTNIVLISSIFPPKAKLIPRKEGLKKIKPGQILFTIYSRNQTNEPHRLVSASVGLAQPKDRTRYGYLSEYDAFGQTEKQAGDYAEDVAAQMLASSLGIPFDIDKSWDEKRQQWTISGKIYKTQNITMTAKGDKSGKWTTVFSAACLLL</sequence>
<dbReference type="InterPro" id="IPR002724">
    <property type="entry name" value="Pyruvoyl-dep_arg_deCO2ase"/>
</dbReference>
<evidence type="ECO:0000256" key="6">
    <source>
        <dbReference type="HAMAP-Rule" id="MF_01404"/>
    </source>
</evidence>
<protein>
    <recommendedName>
        <fullName evidence="6">Pyruvoyl-dependent arginine decarboxylase</fullName>
        <shortName evidence="6">PvlArgDC</shortName>
        <ecNumber evidence="6">4.1.1.19</ecNumber>
    </recommendedName>
    <component>
        <recommendedName>
            <fullName evidence="6">Pyruvoyl-dependent arginine decarboxylase subunit beta</fullName>
        </recommendedName>
    </component>
    <component>
        <recommendedName>
            <fullName evidence="6">Pyruvoyl-dependent arginine decarboxylase subunit alpha</fullName>
        </recommendedName>
    </component>
</protein>
<dbReference type="PANTHER" id="PTHR40438:SF1">
    <property type="entry name" value="PYRUVOYL-DEPENDENT ARGININE DECARBOXYLASE"/>
    <property type="match status" value="1"/>
</dbReference>
<dbReference type="NCBIfam" id="TIGR00286">
    <property type="entry name" value="pyruvoyl-dependent arginine decarboxylase"/>
    <property type="match status" value="1"/>
</dbReference>
<feature type="modified residue" description="Pyruvic acid (Ser)" evidence="6">
    <location>
        <position position="44"/>
    </location>
</feature>
<evidence type="ECO:0000256" key="1">
    <source>
        <dbReference type="ARBA" id="ARBA00007412"/>
    </source>
</evidence>
<dbReference type="Gene3D" id="3.50.20.10">
    <property type="entry name" value="Pyruvoyl-Dependent Histidine Decarboxylase, subunit B"/>
    <property type="match status" value="1"/>
</dbReference>
<comment type="cofactor">
    <cofactor evidence="6">
        <name>pyruvate</name>
        <dbReference type="ChEBI" id="CHEBI:15361"/>
    </cofactor>
    <text evidence="6">Binds 1 pyruvoyl group covalently per subunit.</text>
</comment>
<name>A0A075GPZ7_9ARCH</name>